<dbReference type="PROSITE" id="PS51318">
    <property type="entry name" value="TAT"/>
    <property type="match status" value="1"/>
</dbReference>
<keyword evidence="2" id="KW-0732">Signal</keyword>
<keyword evidence="5" id="KW-1185">Reference proteome</keyword>
<name>A0ABY1RE28_9MICO</name>
<dbReference type="Gene3D" id="3.40.50.1980">
    <property type="entry name" value="Nitrogenase molybdenum iron protein domain"/>
    <property type="match status" value="2"/>
</dbReference>
<feature type="domain" description="Fe/B12 periplasmic-binding" evidence="3">
    <location>
        <begin position="58"/>
        <end position="333"/>
    </location>
</feature>
<dbReference type="Proteomes" id="UP000194464">
    <property type="component" value="Unassembled WGS sequence"/>
</dbReference>
<dbReference type="PROSITE" id="PS51257">
    <property type="entry name" value="PROKAR_LIPOPROTEIN"/>
    <property type="match status" value="1"/>
</dbReference>
<organism evidence="4 5">
    <name type="scientific">Plantibacter elymi</name>
    <name type="common">nom. nud.</name>
    <dbReference type="NCBI Taxonomy" id="199708"/>
    <lineage>
        <taxon>Bacteria</taxon>
        <taxon>Bacillati</taxon>
        <taxon>Actinomycetota</taxon>
        <taxon>Actinomycetes</taxon>
        <taxon>Micrococcales</taxon>
        <taxon>Microbacteriaceae</taxon>
        <taxon>Plantibacter</taxon>
    </lineage>
</organism>
<dbReference type="Pfam" id="PF01497">
    <property type="entry name" value="Peripla_BP_2"/>
    <property type="match status" value="1"/>
</dbReference>
<feature type="signal peptide" evidence="2">
    <location>
        <begin position="1"/>
        <end position="20"/>
    </location>
</feature>
<dbReference type="SUPFAM" id="SSF53807">
    <property type="entry name" value="Helical backbone' metal receptor"/>
    <property type="match status" value="1"/>
</dbReference>
<dbReference type="EMBL" id="FXWJ01000003">
    <property type="protein sequence ID" value="SMQ71208.1"/>
    <property type="molecule type" value="Genomic_DNA"/>
</dbReference>
<dbReference type="PANTHER" id="PTHR30535:SF34">
    <property type="entry name" value="MOLYBDATE-BINDING PROTEIN MOLA"/>
    <property type="match status" value="1"/>
</dbReference>
<dbReference type="InterPro" id="IPR002491">
    <property type="entry name" value="ABC_transptr_periplasmic_BD"/>
</dbReference>
<evidence type="ECO:0000256" key="2">
    <source>
        <dbReference type="SAM" id="SignalP"/>
    </source>
</evidence>
<dbReference type="InterPro" id="IPR006311">
    <property type="entry name" value="TAT_signal"/>
</dbReference>
<proteinExistence type="inferred from homology"/>
<sequence>MSRRRLLVLPALVGTLVALAGCSVAPTATAVTDPTQGPSEPASSDCPATVTIESPPERVVTMDSNAAAIMIRLGLQDRLVGTAAPQFIADYDGELRAGLESVPVLDQGTGNKEAVIAANPDLVTGMSALEIGGFQGNPTASDLAENGASALIACGVTEGGITTGIDATYRYITALAQVFDVADRGEALVDELKQEVAAATADLGDEPVRIVTVFAVPDGGAGIAVRGESSFANGVLTLAGGENIAGDQRSDFVTLSAEALTEADPEVIVAASGFTKLSDADFRDAILDSPLLRESSAVKNRHVVVVPSGALLSPGLLNVNVIRAIADEVVAAS</sequence>
<evidence type="ECO:0000313" key="4">
    <source>
        <dbReference type="EMBL" id="SMQ71208.1"/>
    </source>
</evidence>
<accession>A0ABY1RE28</accession>
<evidence type="ECO:0000256" key="1">
    <source>
        <dbReference type="ARBA" id="ARBA00008814"/>
    </source>
</evidence>
<reference evidence="4 5" key="1">
    <citation type="submission" date="2017-04" db="EMBL/GenBank/DDBJ databases">
        <authorList>
            <person name="Varghese N."/>
            <person name="Submissions S."/>
        </authorList>
    </citation>
    <scope>NUCLEOTIDE SEQUENCE [LARGE SCALE GENOMIC DNA]</scope>
    <source>
        <strain evidence="4 5">VKM Ac-1784</strain>
    </source>
</reference>
<feature type="chain" id="PRO_5046878676" evidence="2">
    <location>
        <begin position="21"/>
        <end position="333"/>
    </location>
</feature>
<dbReference type="PROSITE" id="PS50983">
    <property type="entry name" value="FE_B12_PBP"/>
    <property type="match status" value="1"/>
</dbReference>
<dbReference type="InterPro" id="IPR050902">
    <property type="entry name" value="ABC_Transporter_SBP"/>
</dbReference>
<dbReference type="PANTHER" id="PTHR30535">
    <property type="entry name" value="VITAMIN B12-BINDING PROTEIN"/>
    <property type="match status" value="1"/>
</dbReference>
<protein>
    <submittedName>
        <fullName evidence="4">Iron complex transport system substrate-binding protein</fullName>
    </submittedName>
</protein>
<gene>
    <name evidence="4" type="ORF">SAMN06295909_2488</name>
</gene>
<comment type="similarity">
    <text evidence="1">Belongs to the bacterial solute-binding protein 8 family.</text>
</comment>
<evidence type="ECO:0000259" key="3">
    <source>
        <dbReference type="PROSITE" id="PS50983"/>
    </source>
</evidence>
<comment type="caution">
    <text evidence="4">The sequence shown here is derived from an EMBL/GenBank/DDBJ whole genome shotgun (WGS) entry which is preliminary data.</text>
</comment>
<evidence type="ECO:0000313" key="5">
    <source>
        <dbReference type="Proteomes" id="UP000194464"/>
    </source>
</evidence>